<protein>
    <submittedName>
        <fullName evidence="2">Uncharacterized protein</fullName>
    </submittedName>
</protein>
<proteinExistence type="predicted"/>
<evidence type="ECO:0000256" key="1">
    <source>
        <dbReference type="SAM" id="MobiDB-lite"/>
    </source>
</evidence>
<accession>A0ABV9QGE4</accession>
<evidence type="ECO:0000313" key="2">
    <source>
        <dbReference type="EMBL" id="MFC4789884.1"/>
    </source>
</evidence>
<organism evidence="2 3">
    <name type="scientific">Giesbergeria sinuosa</name>
    <dbReference type="NCBI Taxonomy" id="80883"/>
    <lineage>
        <taxon>Bacteria</taxon>
        <taxon>Pseudomonadati</taxon>
        <taxon>Pseudomonadota</taxon>
        <taxon>Betaproteobacteria</taxon>
        <taxon>Burkholderiales</taxon>
        <taxon>Comamonadaceae</taxon>
        <taxon>Giesbergeria</taxon>
    </lineage>
</organism>
<keyword evidence="3" id="KW-1185">Reference proteome</keyword>
<feature type="region of interest" description="Disordered" evidence="1">
    <location>
        <begin position="141"/>
        <end position="192"/>
    </location>
</feature>
<sequence length="192" mass="21809">MRLTSFFHPLRSAYQAELDDLTSDSEGKDVLRKRLADKRKELDFLVQMIELSPEMVAVVFHRAFRFGNAAATLERFLTHENSQPHWAELAPTVTLETWAQPLAQRVLQEPQGAWFLAVAACLEYLQQHPRLGLASAAVDEDDDNAQDHEDNDRDDDNAQPLSADDATDPQDERSRDEASEDWLSGQGFDRKD</sequence>
<comment type="caution">
    <text evidence="2">The sequence shown here is derived from an EMBL/GenBank/DDBJ whole genome shotgun (WGS) entry which is preliminary data.</text>
</comment>
<reference evidence="3" key="1">
    <citation type="journal article" date="2019" name="Int. J. Syst. Evol. Microbiol.">
        <title>The Global Catalogue of Microorganisms (GCM) 10K type strain sequencing project: providing services to taxonomists for standard genome sequencing and annotation.</title>
        <authorList>
            <consortium name="The Broad Institute Genomics Platform"/>
            <consortium name="The Broad Institute Genome Sequencing Center for Infectious Disease"/>
            <person name="Wu L."/>
            <person name="Ma J."/>
        </authorList>
    </citation>
    <scope>NUCLEOTIDE SEQUENCE [LARGE SCALE GENOMIC DNA]</scope>
    <source>
        <strain evidence="3">CCUG 49452</strain>
    </source>
</reference>
<dbReference type="RefSeq" id="WP_382433691.1">
    <property type="nucleotide sequence ID" value="NZ_JBHSHJ010000011.1"/>
</dbReference>
<gene>
    <name evidence="2" type="ORF">ACFO6X_12930</name>
</gene>
<evidence type="ECO:0000313" key="3">
    <source>
        <dbReference type="Proteomes" id="UP001596001"/>
    </source>
</evidence>
<name>A0ABV9QGE4_9BURK</name>
<dbReference type="EMBL" id="JBHSHJ010000011">
    <property type="protein sequence ID" value="MFC4789884.1"/>
    <property type="molecule type" value="Genomic_DNA"/>
</dbReference>
<dbReference type="Proteomes" id="UP001596001">
    <property type="component" value="Unassembled WGS sequence"/>
</dbReference>